<dbReference type="Pfam" id="PF19127">
    <property type="entry name" value="Choline_bind_3"/>
    <property type="match status" value="1"/>
</dbReference>
<gene>
    <name evidence="5" type="ORF">CK5_19150</name>
</gene>
<feature type="domain" description="MurNAc-LAA" evidence="4">
    <location>
        <begin position="212"/>
        <end position="332"/>
    </location>
</feature>
<reference evidence="5 6" key="2">
    <citation type="submission" date="2010-03" db="EMBL/GenBank/DDBJ databases">
        <authorList>
            <person name="Pajon A."/>
        </authorList>
    </citation>
    <scope>NUCLEOTIDE SEQUENCE [LARGE SCALE GENOMIC DNA]</scope>
    <source>
        <strain evidence="5 6">A2-162</strain>
    </source>
</reference>
<keyword evidence="3" id="KW-0732">Signal</keyword>
<keyword evidence="1" id="KW-0677">Repeat</keyword>
<protein>
    <submittedName>
        <fullName evidence="5">N-acetylmuramoyl-L-alanine amidase</fullName>
    </submittedName>
</protein>
<feature type="signal peptide" evidence="3">
    <location>
        <begin position="1"/>
        <end position="23"/>
    </location>
</feature>
<accession>D4LR93</accession>
<dbReference type="GO" id="GO:0030288">
    <property type="term" value="C:outer membrane-bounded periplasmic space"/>
    <property type="evidence" value="ECO:0007669"/>
    <property type="project" value="TreeGrafter"/>
</dbReference>
<name>D4LR93_9FIRM</name>
<dbReference type="PANTHER" id="PTHR30404:SF0">
    <property type="entry name" value="N-ACETYLMURAMOYL-L-ALANINE AMIDASE AMIC"/>
    <property type="match status" value="1"/>
</dbReference>
<dbReference type="SMART" id="SM00646">
    <property type="entry name" value="Ami_3"/>
    <property type="match status" value="1"/>
</dbReference>
<sequence length="338" mass="37447">MKKITRYLSFLICLLMLCTSINGTDGSLITSLFATKTAQAASISSGTTSNRFTGWKGKGLRRKYYKNGKLQTGFRKIGNDYYLFDSKGRIKTGWQYAGNHYRLFHKKTGKMVRSRTYQGRKIDRNGIWTPIIVLDAGHSANVARGYEPLGPGSSEQKAKDNSGTDGVATGVPEYVLTLNMAKKLQTTLKKQGCKVILTRKNNRTALSCAQRARIANKAKADAYLRIHANGVDSASATGAMTICVTRGNRFVSSSMYKKSYNLSKAVLNAYVKATGCRKEYIWETDTMSGNNWSKVPTTLIELGYMSNPAEDRLMQSTSYQKKMVKGMANGIKTYLLGQ</sequence>
<dbReference type="HOGENOM" id="CLU_820557_0_0_9"/>
<dbReference type="KEGG" id="rob:CK5_19150"/>
<dbReference type="Gene3D" id="2.10.270.10">
    <property type="entry name" value="Cholin Binding"/>
    <property type="match status" value="1"/>
</dbReference>
<dbReference type="GO" id="GO:0009253">
    <property type="term" value="P:peptidoglycan catabolic process"/>
    <property type="evidence" value="ECO:0007669"/>
    <property type="project" value="InterPro"/>
</dbReference>
<dbReference type="EMBL" id="FP929054">
    <property type="protein sequence ID" value="CBL23301.1"/>
    <property type="molecule type" value="Genomic_DNA"/>
</dbReference>
<dbReference type="CDD" id="cd02696">
    <property type="entry name" value="MurNAc-LAA"/>
    <property type="match status" value="1"/>
</dbReference>
<dbReference type="SUPFAM" id="SSF69360">
    <property type="entry name" value="Cell wall binding repeat"/>
    <property type="match status" value="1"/>
</dbReference>
<evidence type="ECO:0000313" key="6">
    <source>
        <dbReference type="Proteomes" id="UP000008955"/>
    </source>
</evidence>
<dbReference type="Proteomes" id="UP000008955">
    <property type="component" value="Chromosome"/>
</dbReference>
<dbReference type="InterPro" id="IPR050695">
    <property type="entry name" value="N-acetylmuramoyl_amidase_3"/>
</dbReference>
<dbReference type="Gene3D" id="3.40.630.40">
    <property type="entry name" value="Zn-dependent exopeptidases"/>
    <property type="match status" value="1"/>
</dbReference>
<organism evidence="5 6">
    <name type="scientific">Blautia obeum A2-162</name>
    <dbReference type="NCBI Taxonomy" id="657314"/>
    <lineage>
        <taxon>Bacteria</taxon>
        <taxon>Bacillati</taxon>
        <taxon>Bacillota</taxon>
        <taxon>Clostridia</taxon>
        <taxon>Lachnospirales</taxon>
        <taxon>Lachnospiraceae</taxon>
        <taxon>Blautia</taxon>
    </lineage>
</organism>
<evidence type="ECO:0000256" key="1">
    <source>
        <dbReference type="ARBA" id="ARBA00022737"/>
    </source>
</evidence>
<feature type="chain" id="PRO_5039132050" evidence="3">
    <location>
        <begin position="24"/>
        <end position="338"/>
    </location>
</feature>
<dbReference type="RefSeq" id="WP_015542120.1">
    <property type="nucleotide sequence ID" value="NC_021022.1"/>
</dbReference>
<evidence type="ECO:0000256" key="3">
    <source>
        <dbReference type="SAM" id="SignalP"/>
    </source>
</evidence>
<keyword evidence="6" id="KW-1185">Reference proteome</keyword>
<evidence type="ECO:0000313" key="5">
    <source>
        <dbReference type="EMBL" id="CBL23301.1"/>
    </source>
</evidence>
<proteinExistence type="predicted"/>
<dbReference type="Pfam" id="PF01520">
    <property type="entry name" value="Amidase_3"/>
    <property type="match status" value="1"/>
</dbReference>
<evidence type="ECO:0000256" key="2">
    <source>
        <dbReference type="ARBA" id="ARBA00022801"/>
    </source>
</evidence>
<dbReference type="PANTHER" id="PTHR30404">
    <property type="entry name" value="N-ACETYLMURAMOYL-L-ALANINE AMIDASE"/>
    <property type="match status" value="1"/>
</dbReference>
<dbReference type="PATRIC" id="fig|657314.3.peg.1776"/>
<dbReference type="GO" id="GO:0008745">
    <property type="term" value="F:N-acetylmuramoyl-L-alanine amidase activity"/>
    <property type="evidence" value="ECO:0007669"/>
    <property type="project" value="InterPro"/>
</dbReference>
<dbReference type="SUPFAM" id="SSF53187">
    <property type="entry name" value="Zn-dependent exopeptidases"/>
    <property type="match status" value="1"/>
</dbReference>
<dbReference type="AlphaFoldDB" id="D4LR93"/>
<dbReference type="InterPro" id="IPR018337">
    <property type="entry name" value="Cell_wall/Cho-bd_repeat"/>
</dbReference>
<reference evidence="5 6" key="1">
    <citation type="submission" date="2010-03" db="EMBL/GenBank/DDBJ databases">
        <title>The genome sequence of Ruminococcus obeum A2-162.</title>
        <authorList>
            <consortium name="metaHIT consortium -- http://www.metahit.eu/"/>
            <person name="Pajon A."/>
            <person name="Turner K."/>
            <person name="Parkhill J."/>
            <person name="Duncan S."/>
            <person name="Flint H."/>
        </authorList>
    </citation>
    <scope>NUCLEOTIDE SEQUENCE [LARGE SCALE GENOMIC DNA]</scope>
    <source>
        <strain evidence="5 6">A2-162</strain>
    </source>
</reference>
<dbReference type="InterPro" id="IPR002508">
    <property type="entry name" value="MurNAc-LAA_cat"/>
</dbReference>
<keyword evidence="2" id="KW-0378">Hydrolase</keyword>
<evidence type="ECO:0000259" key="4">
    <source>
        <dbReference type="SMART" id="SM00646"/>
    </source>
</evidence>